<dbReference type="GO" id="GO:0016491">
    <property type="term" value="F:oxidoreductase activity"/>
    <property type="evidence" value="ECO:0007669"/>
    <property type="project" value="UniProtKB-KW"/>
</dbReference>
<protein>
    <recommendedName>
        <fullName evidence="5">Lactate dehydrogenase</fullName>
    </recommendedName>
</protein>
<dbReference type="PANTHER" id="PTHR11091">
    <property type="entry name" value="OXIDOREDUCTASE-RELATED"/>
    <property type="match status" value="1"/>
</dbReference>
<keyword evidence="2" id="KW-0560">Oxidoreductase</keyword>
<dbReference type="PANTHER" id="PTHR11091:SF0">
    <property type="entry name" value="MALATE DEHYDROGENASE"/>
    <property type="match status" value="1"/>
</dbReference>
<evidence type="ECO:0000256" key="1">
    <source>
        <dbReference type="ARBA" id="ARBA00006056"/>
    </source>
</evidence>
<dbReference type="EMBL" id="MEYH01000013">
    <property type="protein sequence ID" value="OGD17220.1"/>
    <property type="molecule type" value="Genomic_DNA"/>
</dbReference>
<proteinExistence type="inferred from homology"/>
<sequence>MVSEEKLKKVISEILKGYGENEESALLAADCLVKAEMRGISTHGTYLLIPMFQRVKGGMLDLPTKITLVKENNATSIIDGGNGLGQLAARKAMCISIEKAKKYDVALTLVRNTNNIGFLGYYSNFAAQEGMIGFVGCNAASSMAPWGSSEAFLGANPISISIPAKNKKSIVMDMSSSVVARGKIRKASRNKEEIPLGWAIDKEGNPTTDPNEALKGTLLPIAGPKGSALAIIVDIIAGMLSGSRFGLEVKTFHELEGATGVGAFCMAIDIKKFYDLDCFCSMVDSYICSIKNLKKVKNVTEVYLPGELEFISEQESREEGIKLDSKIIESLNDILEKLGSNLKLVHD</sequence>
<name>A0A1F5AFH3_9BACT</name>
<evidence type="ECO:0000313" key="3">
    <source>
        <dbReference type="EMBL" id="OGD17220.1"/>
    </source>
</evidence>
<accession>A0A1F5AFH3</accession>
<dbReference type="Gene3D" id="1.10.1530.10">
    <property type="match status" value="1"/>
</dbReference>
<organism evidence="3 4">
    <name type="scientific">Candidatus Sediminicultor quintus</name>
    <dbReference type="NCBI Taxonomy" id="1797291"/>
    <lineage>
        <taxon>Bacteria</taxon>
        <taxon>Pseudomonadati</taxon>
        <taxon>Atribacterota</taxon>
        <taxon>Candidatus Phoenicimicrobiia</taxon>
        <taxon>Candidatus Pheonicimicrobiales</taxon>
        <taxon>Candidatus Phoenicimicrobiaceae</taxon>
        <taxon>Candidatus Sediminicultor</taxon>
    </lineage>
</organism>
<dbReference type="Proteomes" id="UP000177701">
    <property type="component" value="Unassembled WGS sequence"/>
</dbReference>
<dbReference type="Gene3D" id="3.30.1370.60">
    <property type="entry name" value="Hypothetical oxidoreductase yiak, domain 2"/>
    <property type="match status" value="1"/>
</dbReference>
<dbReference type="InterPro" id="IPR043143">
    <property type="entry name" value="Mal/L-sulf/L-lact_DH-like_NADP"/>
</dbReference>
<evidence type="ECO:0000256" key="2">
    <source>
        <dbReference type="ARBA" id="ARBA00023002"/>
    </source>
</evidence>
<gene>
    <name evidence="3" type="ORF">A2V47_05420</name>
</gene>
<dbReference type="SUPFAM" id="SSF89733">
    <property type="entry name" value="L-sulfolactate dehydrogenase-like"/>
    <property type="match status" value="1"/>
</dbReference>
<comment type="similarity">
    <text evidence="1">Belongs to the LDH2/MDH2 oxidoreductase family.</text>
</comment>
<dbReference type="Pfam" id="PF02615">
    <property type="entry name" value="Ldh_2"/>
    <property type="match status" value="1"/>
</dbReference>
<dbReference type="AlphaFoldDB" id="A0A1F5AFH3"/>
<reference evidence="3 4" key="1">
    <citation type="journal article" date="2016" name="Nat. Commun.">
        <title>Thousands of microbial genomes shed light on interconnected biogeochemical processes in an aquifer system.</title>
        <authorList>
            <person name="Anantharaman K."/>
            <person name="Brown C.T."/>
            <person name="Hug L.A."/>
            <person name="Sharon I."/>
            <person name="Castelle C.J."/>
            <person name="Probst A.J."/>
            <person name="Thomas B.C."/>
            <person name="Singh A."/>
            <person name="Wilkins M.J."/>
            <person name="Karaoz U."/>
            <person name="Brodie E.L."/>
            <person name="Williams K.H."/>
            <person name="Hubbard S.S."/>
            <person name="Banfield J.F."/>
        </authorList>
    </citation>
    <scope>NUCLEOTIDE SEQUENCE [LARGE SCALE GENOMIC DNA]</scope>
</reference>
<dbReference type="InterPro" id="IPR003767">
    <property type="entry name" value="Malate/L-lactate_DH-like"/>
</dbReference>
<dbReference type="STRING" id="1797291.A2V47_05420"/>
<evidence type="ECO:0000313" key="4">
    <source>
        <dbReference type="Proteomes" id="UP000177701"/>
    </source>
</evidence>
<comment type="caution">
    <text evidence="3">The sequence shown here is derived from an EMBL/GenBank/DDBJ whole genome shotgun (WGS) entry which is preliminary data.</text>
</comment>
<evidence type="ECO:0008006" key="5">
    <source>
        <dbReference type="Google" id="ProtNLM"/>
    </source>
</evidence>
<dbReference type="InterPro" id="IPR036111">
    <property type="entry name" value="Mal/L-sulfo/L-lacto_DH-like_sf"/>
</dbReference>
<dbReference type="InterPro" id="IPR043144">
    <property type="entry name" value="Mal/L-sulf/L-lact_DH-like_ah"/>
</dbReference>